<feature type="domain" description="Protein kinase" evidence="2">
    <location>
        <begin position="318"/>
        <end position="582"/>
    </location>
</feature>
<evidence type="ECO:0000259" key="2">
    <source>
        <dbReference type="SMART" id="SM00220"/>
    </source>
</evidence>
<dbReference type="GO" id="GO:0005524">
    <property type="term" value="F:ATP binding"/>
    <property type="evidence" value="ECO:0007669"/>
    <property type="project" value="InterPro"/>
</dbReference>
<keyword evidence="4" id="KW-1185">Reference proteome</keyword>
<dbReference type="Proteomes" id="UP000639643">
    <property type="component" value="Unassembled WGS sequence"/>
</dbReference>
<evidence type="ECO:0000313" key="3">
    <source>
        <dbReference type="EMBL" id="KAF6806823.1"/>
    </source>
</evidence>
<dbReference type="Gene3D" id="1.10.510.10">
    <property type="entry name" value="Transferase(Phosphotransferase) domain 1"/>
    <property type="match status" value="1"/>
</dbReference>
<feature type="compositionally biased region" description="Polar residues" evidence="1">
    <location>
        <begin position="618"/>
        <end position="635"/>
    </location>
</feature>
<dbReference type="AlphaFoldDB" id="A0A8H6MSN2"/>
<feature type="region of interest" description="Disordered" evidence="1">
    <location>
        <begin position="389"/>
        <end position="409"/>
    </location>
</feature>
<dbReference type="EMBL" id="WIGM01001004">
    <property type="protein sequence ID" value="KAF6806823.1"/>
    <property type="molecule type" value="Genomic_DNA"/>
</dbReference>
<reference evidence="3" key="1">
    <citation type="journal article" date="2020" name="Phytopathology">
        <title>Genome Sequence Resources of Colletotrichum truncatum, C. plurivorum, C. musicola, and C. sojae: Four Species Pathogenic to Soybean (Glycine max).</title>
        <authorList>
            <person name="Rogerio F."/>
            <person name="Boufleur T.R."/>
            <person name="Ciampi-Guillardi M."/>
            <person name="Sukno S.A."/>
            <person name="Thon M.R."/>
            <person name="Massola Junior N.S."/>
            <person name="Baroncelli R."/>
        </authorList>
    </citation>
    <scope>NUCLEOTIDE SEQUENCE</scope>
    <source>
        <strain evidence="3">LFN0074</strain>
    </source>
</reference>
<dbReference type="PANTHER" id="PTHR24359">
    <property type="entry name" value="SERINE/THREONINE-PROTEIN KINASE SBK1"/>
    <property type="match status" value="1"/>
</dbReference>
<evidence type="ECO:0000256" key="1">
    <source>
        <dbReference type="SAM" id="MobiDB-lite"/>
    </source>
</evidence>
<dbReference type="Pfam" id="PF00069">
    <property type="entry name" value="Pkinase"/>
    <property type="match status" value="1"/>
</dbReference>
<name>A0A8H6MSN2_9PEZI</name>
<dbReference type="GO" id="GO:0004674">
    <property type="term" value="F:protein serine/threonine kinase activity"/>
    <property type="evidence" value="ECO:0007669"/>
    <property type="project" value="TreeGrafter"/>
</dbReference>
<proteinExistence type="predicted"/>
<sequence>MDHYPSSSTYEHGVARYALKSPSVASWINMTSSEFHSNSCPHHNKSSSSSSTGSPILTLRYDLDINCNCRVTLPSRQNECMLSVTLYGPDGARQPAHQGGPQELRGTASDISDTRSVLSVYELGLNSAPAAFDIGHGTTEPRHAEETEGSLRERIEDRLEWSQFDHQEYLPLDAFEDIFNADSIKSLVSQGLPTANGPQNVQKHVAEIWEPNLRKGRRRILAILIFMGALHCLDDFIRGDLFDDDLPLCQERTCRAGFRTRAATVRSDRINSTLMKDWTRKERDLFYVDQPRFCVPFFGSRPKELLSHVFSNDIRLPWNHYKRITNGGNGVVYQLRIHPSHHDFKAYQFWEKTPTRDTLTPSLTSWVGKQCLGIATAVKRIQGLATWQKDRRSSGSSTSSSTEKEYGRHGDIKPQNILWFSRHGKDVDLLVVSDLGLTRFHLRLTKSLVSHLDGYTGAYRAPEIELGRHISQRYDVWSLGCVFLEFCVSYLLGMRGVREFEDHRLQNYESDIIGFEEDCFFVMTNDPSRAAELNPAVNGWMERLRALSIRTDFSDQLLDLIETKCCIVNSLSIVTHEVHPKTEQCVLPPSATNSSNMWKEAPTKPDSGREMWLAGREASQSPANPFTATTPREFF</sequence>
<comment type="caution">
    <text evidence="3">The sequence shown here is derived from an EMBL/GenBank/DDBJ whole genome shotgun (WGS) entry which is preliminary data.</text>
</comment>
<dbReference type="PANTHER" id="PTHR24359:SF37">
    <property type="entry name" value="PROTEIN KINASE DOMAIN-CONTAINING PROTEIN"/>
    <property type="match status" value="1"/>
</dbReference>
<evidence type="ECO:0000313" key="4">
    <source>
        <dbReference type="Proteomes" id="UP000639643"/>
    </source>
</evidence>
<protein>
    <submittedName>
        <fullName evidence="3">Protein kinase domain-containing protein</fullName>
    </submittedName>
</protein>
<feature type="region of interest" description="Disordered" evidence="1">
    <location>
        <begin position="616"/>
        <end position="635"/>
    </location>
</feature>
<keyword evidence="3" id="KW-0808">Transferase</keyword>
<dbReference type="InterPro" id="IPR000719">
    <property type="entry name" value="Prot_kinase_dom"/>
</dbReference>
<dbReference type="OrthoDB" id="1046782at2759"/>
<accession>A0A8H6MSN2</accession>
<dbReference type="SUPFAM" id="SSF56112">
    <property type="entry name" value="Protein kinase-like (PK-like)"/>
    <property type="match status" value="1"/>
</dbReference>
<dbReference type="InterPro" id="IPR011009">
    <property type="entry name" value="Kinase-like_dom_sf"/>
</dbReference>
<organism evidence="3 4">
    <name type="scientific">Colletotrichum musicola</name>
    <dbReference type="NCBI Taxonomy" id="2175873"/>
    <lineage>
        <taxon>Eukaryota</taxon>
        <taxon>Fungi</taxon>
        <taxon>Dikarya</taxon>
        <taxon>Ascomycota</taxon>
        <taxon>Pezizomycotina</taxon>
        <taxon>Sordariomycetes</taxon>
        <taxon>Hypocreomycetidae</taxon>
        <taxon>Glomerellales</taxon>
        <taxon>Glomerellaceae</taxon>
        <taxon>Colletotrichum</taxon>
        <taxon>Colletotrichum orchidearum species complex</taxon>
    </lineage>
</organism>
<gene>
    <name evidence="3" type="ORF">CMUS01_14272</name>
</gene>
<keyword evidence="3" id="KW-0418">Kinase</keyword>
<dbReference type="SMART" id="SM00220">
    <property type="entry name" value="S_TKc"/>
    <property type="match status" value="1"/>
</dbReference>